<feature type="region of interest" description="Disordered" evidence="1">
    <location>
        <begin position="1"/>
        <end position="34"/>
    </location>
</feature>
<dbReference type="SUPFAM" id="SSF48452">
    <property type="entry name" value="TPR-like"/>
    <property type="match status" value="1"/>
</dbReference>
<keyword evidence="3" id="KW-1185">Reference proteome</keyword>
<dbReference type="InParanoid" id="A0A543B0X9"/>
<accession>A0A543B0X9</accession>
<comment type="caution">
    <text evidence="2">The sequence shown here is derived from an EMBL/GenBank/DDBJ whole genome shotgun (WGS) entry which is preliminary data.</text>
</comment>
<protein>
    <recommendedName>
        <fullName evidence="4">Tetratricopeptide repeat protein</fullName>
    </recommendedName>
</protein>
<feature type="compositionally biased region" description="Low complexity" evidence="1">
    <location>
        <begin position="1"/>
        <end position="19"/>
    </location>
</feature>
<evidence type="ECO:0008006" key="4">
    <source>
        <dbReference type="Google" id="ProtNLM"/>
    </source>
</evidence>
<reference evidence="2 3" key="1">
    <citation type="submission" date="2019-06" db="EMBL/GenBank/DDBJ databases">
        <title>Sequencing the genomes of 1000 actinobacteria strains.</title>
        <authorList>
            <person name="Klenk H.-P."/>
        </authorList>
    </citation>
    <scope>NUCLEOTIDE SEQUENCE [LARGE SCALE GENOMIC DNA]</scope>
    <source>
        <strain evidence="2 3">DSM 45928</strain>
    </source>
</reference>
<name>A0A543B0X9_9ACTN</name>
<dbReference type="EMBL" id="VFOW01000001">
    <property type="protein sequence ID" value="TQL78446.1"/>
    <property type="molecule type" value="Genomic_DNA"/>
</dbReference>
<dbReference type="AlphaFoldDB" id="A0A543B0X9"/>
<gene>
    <name evidence="2" type="ORF">FB566_4034</name>
</gene>
<dbReference type="Gene3D" id="1.25.40.10">
    <property type="entry name" value="Tetratricopeptide repeat domain"/>
    <property type="match status" value="1"/>
</dbReference>
<organism evidence="2 3">
    <name type="scientific">Stackebrandtia endophytica</name>
    <dbReference type="NCBI Taxonomy" id="1496996"/>
    <lineage>
        <taxon>Bacteria</taxon>
        <taxon>Bacillati</taxon>
        <taxon>Actinomycetota</taxon>
        <taxon>Actinomycetes</taxon>
        <taxon>Glycomycetales</taxon>
        <taxon>Glycomycetaceae</taxon>
        <taxon>Stackebrandtia</taxon>
    </lineage>
</organism>
<evidence type="ECO:0000313" key="2">
    <source>
        <dbReference type="EMBL" id="TQL78446.1"/>
    </source>
</evidence>
<dbReference type="Proteomes" id="UP000317043">
    <property type="component" value="Unassembled WGS sequence"/>
</dbReference>
<sequence>MDSGQGQASASRSAAGRSPQRGRRNPCPQNFSRFATLSGEPVRFELPTYTDRAAPKYRDDVTQPEIDTDTDDSWQYFMRGIFHRDQGDPDTAETNLQAAVRLGRLQLAADPTDPETGLELVIYLAALDRWEAARDEFDGAIRAGATPPLIVDTLEDLQDHLVNLPGVDQGRLRELMRLLENHRQSVED</sequence>
<dbReference type="InterPro" id="IPR011990">
    <property type="entry name" value="TPR-like_helical_dom_sf"/>
</dbReference>
<evidence type="ECO:0000256" key="1">
    <source>
        <dbReference type="SAM" id="MobiDB-lite"/>
    </source>
</evidence>
<evidence type="ECO:0000313" key="3">
    <source>
        <dbReference type="Proteomes" id="UP000317043"/>
    </source>
</evidence>
<proteinExistence type="predicted"/>